<evidence type="ECO:0000256" key="7">
    <source>
        <dbReference type="ARBA" id="ARBA00023157"/>
    </source>
</evidence>
<dbReference type="EMBL" id="JAXIOK010000020">
    <property type="protein sequence ID" value="KAK4746857.1"/>
    <property type="molecule type" value="Genomic_DNA"/>
</dbReference>
<keyword evidence="5" id="KW-0378">Hydrolase</keyword>
<dbReference type="Proteomes" id="UP001345219">
    <property type="component" value="Chromosome 20"/>
</dbReference>
<evidence type="ECO:0000313" key="16">
    <source>
        <dbReference type="EMBL" id="KAK4746857.1"/>
    </source>
</evidence>
<gene>
    <name evidence="16" type="ORF">SAY87_025894</name>
</gene>
<dbReference type="GO" id="GO:0042545">
    <property type="term" value="P:cell wall modification"/>
    <property type="evidence" value="ECO:0007669"/>
    <property type="project" value="InterPro"/>
</dbReference>
<comment type="function">
    <text evidence="10">Acts in the modification of cell walls via demethylesterification of cell wall pectin.</text>
</comment>
<dbReference type="PROSITE" id="PS00800">
    <property type="entry name" value="PECTINESTERASE_1"/>
    <property type="match status" value="1"/>
</dbReference>
<accession>A0AAN7JJV2</accession>
<dbReference type="InterPro" id="IPR035513">
    <property type="entry name" value="Invertase/methylesterase_inhib"/>
</dbReference>
<feature type="region of interest" description="Disordered" evidence="13">
    <location>
        <begin position="930"/>
        <end position="956"/>
    </location>
</feature>
<dbReference type="EC" id="3.1.1.11" evidence="4"/>
<evidence type="ECO:0000256" key="1">
    <source>
        <dbReference type="ARBA" id="ARBA00005184"/>
    </source>
</evidence>
<evidence type="ECO:0000256" key="14">
    <source>
        <dbReference type="SAM" id="Phobius"/>
    </source>
</evidence>
<dbReference type="Pfam" id="PF04043">
    <property type="entry name" value="PMEI"/>
    <property type="match status" value="2"/>
</dbReference>
<evidence type="ECO:0000256" key="2">
    <source>
        <dbReference type="ARBA" id="ARBA00006027"/>
    </source>
</evidence>
<dbReference type="InterPro" id="IPR011050">
    <property type="entry name" value="Pectin_lyase_fold/virulence"/>
</dbReference>
<evidence type="ECO:0000256" key="5">
    <source>
        <dbReference type="ARBA" id="ARBA00022801"/>
    </source>
</evidence>
<keyword evidence="14" id="KW-0812">Transmembrane</keyword>
<keyword evidence="14" id="KW-0472">Membrane</keyword>
<dbReference type="InterPro" id="IPR012334">
    <property type="entry name" value="Pectin_lyas_fold"/>
</dbReference>
<comment type="similarity">
    <text evidence="3">In the C-terminal section; belongs to the pectinesterase family.</text>
</comment>
<evidence type="ECO:0000259" key="15">
    <source>
        <dbReference type="SMART" id="SM00856"/>
    </source>
</evidence>
<dbReference type="SUPFAM" id="SSF51126">
    <property type="entry name" value="Pectin lyase-like"/>
    <property type="match status" value="2"/>
</dbReference>
<feature type="domain" description="Pectinesterase inhibitor" evidence="15">
    <location>
        <begin position="326"/>
        <end position="474"/>
    </location>
</feature>
<dbReference type="InterPro" id="IPR033131">
    <property type="entry name" value="Pectinesterase_Asp_AS"/>
</dbReference>
<dbReference type="SMART" id="SM00856">
    <property type="entry name" value="PMEI"/>
    <property type="match status" value="2"/>
</dbReference>
<dbReference type="InterPro" id="IPR006501">
    <property type="entry name" value="Pectinesterase_inhib_dom"/>
</dbReference>
<reference evidence="16 17" key="1">
    <citation type="journal article" date="2023" name="Hortic Res">
        <title>Pangenome of water caltrop reveals structural variations and asymmetric subgenome divergence after allopolyploidization.</title>
        <authorList>
            <person name="Zhang X."/>
            <person name="Chen Y."/>
            <person name="Wang L."/>
            <person name="Yuan Y."/>
            <person name="Fang M."/>
            <person name="Shi L."/>
            <person name="Lu R."/>
            <person name="Comes H.P."/>
            <person name="Ma Y."/>
            <person name="Chen Y."/>
            <person name="Huang G."/>
            <person name="Zhou Y."/>
            <person name="Zheng Z."/>
            <person name="Qiu Y."/>
        </authorList>
    </citation>
    <scope>NUCLEOTIDE SEQUENCE [LARGE SCALE GENOMIC DNA]</scope>
    <source>
        <tissue evidence="16">Roots</tissue>
    </source>
</reference>
<evidence type="ECO:0000256" key="8">
    <source>
        <dbReference type="ARBA" id="ARBA00023180"/>
    </source>
</evidence>
<protein>
    <recommendedName>
        <fullName evidence="4">pectinesterase</fullName>
        <ecNumber evidence="4">3.1.1.11</ecNumber>
    </recommendedName>
</protein>
<dbReference type="PROSITE" id="PS00503">
    <property type="entry name" value="PECTINESTERASE_2"/>
    <property type="match status" value="1"/>
</dbReference>
<dbReference type="SUPFAM" id="SSF101148">
    <property type="entry name" value="Plant invertase/pectin methylesterase inhibitor"/>
    <property type="match status" value="2"/>
</dbReference>
<dbReference type="NCBIfam" id="TIGR01614">
    <property type="entry name" value="PME_inhib"/>
    <property type="match status" value="1"/>
</dbReference>
<evidence type="ECO:0000256" key="12">
    <source>
        <dbReference type="SAM" id="Coils"/>
    </source>
</evidence>
<evidence type="ECO:0000256" key="4">
    <source>
        <dbReference type="ARBA" id="ARBA00013229"/>
    </source>
</evidence>
<dbReference type="Gene3D" id="2.160.20.10">
    <property type="entry name" value="Single-stranded right-handed beta-helix, Pectin lyase-like"/>
    <property type="match status" value="2"/>
</dbReference>
<dbReference type="InterPro" id="IPR000070">
    <property type="entry name" value="Pectinesterase_cat"/>
</dbReference>
<comment type="catalytic activity">
    <reaction evidence="9">
        <text>[(1-&gt;4)-alpha-D-galacturonosyl methyl ester](n) + n H2O = [(1-&gt;4)-alpha-D-galacturonosyl](n) + n methanol + n H(+)</text>
        <dbReference type="Rhea" id="RHEA:22380"/>
        <dbReference type="Rhea" id="RHEA-COMP:14570"/>
        <dbReference type="Rhea" id="RHEA-COMP:14573"/>
        <dbReference type="ChEBI" id="CHEBI:15377"/>
        <dbReference type="ChEBI" id="CHEBI:15378"/>
        <dbReference type="ChEBI" id="CHEBI:17790"/>
        <dbReference type="ChEBI" id="CHEBI:140522"/>
        <dbReference type="ChEBI" id="CHEBI:140523"/>
        <dbReference type="EC" id="3.1.1.11"/>
    </reaction>
</comment>
<feature type="transmembrane region" description="Helical" evidence="14">
    <location>
        <begin position="234"/>
        <end position="258"/>
    </location>
</feature>
<evidence type="ECO:0000256" key="13">
    <source>
        <dbReference type="SAM" id="MobiDB-lite"/>
    </source>
</evidence>
<feature type="domain" description="Pectinesterase inhibitor" evidence="15">
    <location>
        <begin position="760"/>
        <end position="920"/>
    </location>
</feature>
<comment type="caution">
    <text evidence="16">The sequence shown here is derived from an EMBL/GenBank/DDBJ whole genome shotgun (WGS) entry which is preliminary data.</text>
</comment>
<evidence type="ECO:0000256" key="11">
    <source>
        <dbReference type="PROSITE-ProRule" id="PRU10040"/>
    </source>
</evidence>
<keyword evidence="12" id="KW-0175">Coiled coil</keyword>
<proteinExistence type="inferred from homology"/>
<dbReference type="FunFam" id="1.20.140.40:FF:000001">
    <property type="entry name" value="Pectinesterase"/>
    <property type="match status" value="1"/>
</dbReference>
<evidence type="ECO:0000313" key="17">
    <source>
        <dbReference type="Proteomes" id="UP001345219"/>
    </source>
</evidence>
<keyword evidence="7" id="KW-1015">Disulfide bond</keyword>
<organism evidence="16 17">
    <name type="scientific">Trapa incisa</name>
    <dbReference type="NCBI Taxonomy" id="236973"/>
    <lineage>
        <taxon>Eukaryota</taxon>
        <taxon>Viridiplantae</taxon>
        <taxon>Streptophyta</taxon>
        <taxon>Embryophyta</taxon>
        <taxon>Tracheophyta</taxon>
        <taxon>Spermatophyta</taxon>
        <taxon>Magnoliopsida</taxon>
        <taxon>eudicotyledons</taxon>
        <taxon>Gunneridae</taxon>
        <taxon>Pentapetalae</taxon>
        <taxon>rosids</taxon>
        <taxon>malvids</taxon>
        <taxon>Myrtales</taxon>
        <taxon>Lythraceae</taxon>
        <taxon>Trapa</taxon>
    </lineage>
</organism>
<comment type="pathway">
    <text evidence="1">Glycan metabolism; pectin degradation; 2-dehydro-3-deoxy-D-gluconate from pectin: step 1/5.</text>
</comment>
<dbReference type="GO" id="GO:0004857">
    <property type="term" value="F:enzyme inhibitor activity"/>
    <property type="evidence" value="ECO:0007669"/>
    <property type="project" value="InterPro"/>
</dbReference>
<evidence type="ECO:0000256" key="9">
    <source>
        <dbReference type="ARBA" id="ARBA00047928"/>
    </source>
</evidence>
<keyword evidence="14" id="KW-1133">Transmembrane helix</keyword>
<dbReference type="FunFam" id="2.160.20.10:FF:000001">
    <property type="entry name" value="Pectinesterase"/>
    <property type="match status" value="1"/>
</dbReference>
<sequence length="1287" mass="139242">MVYSPTQGVCMTERYTSKEVAKKKGSVMNDVGWCEKALKKVYPIWLCPHRLFKLPLKTMVYPEPGFEVHHRQGDTHSTQMYTGPVKRGRGVGWSRGSSLYGALTSGVCWMLHLTSTAGKKYGAMGTFSSVYYKSKKGRKTWEGERAPTSPMSHPPKAAEEMRGGEYLREVQLGFRQLRPKAGRLTETPLPRHHIIQKQKKRDRTLSEMAFQDFDYLSERRKAERSRKMKRRITAIALISLALAAVVAAGVIAVVHGGYSPTASSKDDGGSASSKDDGASASSKDDGASASSKDDGASASSKDDGESASSKDDGESAPAAPVKQISHSEKAIKMVCSSTDYPDTCKSTLEKATEGHPAQPKELIKVAIKATGDEVSAALKKTEKFKFESEKENGAFEDCKKLFSDAIEELNISASSIVGDLNHLSSKSSDLNSWLSAVRSYQETCVDGFPDGKHKTDMKKALKTANELSSNSLAIISQISSFLSTLGVNRHLLSEKPTRALDVDEDGFATWMSSDERRMLKGNPNNKPTPNVTVAKDGSGKFKTINEALKALPAKYTGRYVIYVKAGIYDETVIITKNMENITLFGDGSQKSIITGKKNFVDGVRTFQTASCDVTITGQNFTGQWQPATVGALYGLSRLNKARRRSSINAPTVHTNDHMALTIVSYTRSKDSYLSHDTPATIRLKKGVKKTTVGKFKTLTHGRFFHHNSPCRYLHGAITVFHHNRAKKTPLHLGISSLHGGASGSGGSASSRRRHIRQLRDTSPPLTGSVKRVDHTTASGNYAVIAALLNKTILETKLSASYIRGLLGRPEMEELAVGHGHAGSISVIFGCEELLSMAVRRLEQSAKALEEEKSLATSKKKLLIDVQTWLSAALTLQQTCKDESVDAVAANGNISGLDSLGYQIAEKMEYLSRLSSNTLLLVDRITSTTPRRTGGGNFHGGSLAPTSAESPSYGGRSRDHGGFPSWLFGRERRLLQSKGVKANAVVAKDGSGDYQTVSEAVSAASGHGRYVIYVKSGVYKEKLRIVKDGIALIGDGKYSTIIQGSDSVANGASLRGSATITIDGDGFIAKDIGFHNDAGPQGEQAVALTMISDRSVLYRCSIAGYQDTVYALALRQFYRECDIYGTVDFIFGNAAAVFQDCDLILRQPTSKKFYNVILANGRTDSSQNTGFSVQNCRIGSGSSGSTKAYLGRPWKKCSRSVVMQSTIGGSVDPRGWIEWPGYGSSVLKSLYFAEYDNEGPGAGTAGRVQWSGFHVIGPGEAEEFTVGSFISGGSWLPSTGVTYTSGLH</sequence>
<dbReference type="CDD" id="cd15798">
    <property type="entry name" value="PMEI-like_3"/>
    <property type="match status" value="2"/>
</dbReference>
<dbReference type="Pfam" id="PF01095">
    <property type="entry name" value="Pectinesterase"/>
    <property type="match status" value="2"/>
</dbReference>
<feature type="region of interest" description="Disordered" evidence="13">
    <location>
        <begin position="138"/>
        <end position="159"/>
    </location>
</feature>
<keyword evidence="8" id="KW-0325">Glycoprotein</keyword>
<feature type="coiled-coil region" evidence="12">
    <location>
        <begin position="831"/>
        <end position="858"/>
    </location>
</feature>
<name>A0AAN7JJV2_9MYRT</name>
<feature type="compositionally biased region" description="Basic and acidic residues" evidence="13">
    <location>
        <begin position="264"/>
        <end position="313"/>
    </location>
</feature>
<keyword evidence="17" id="KW-1185">Reference proteome</keyword>
<evidence type="ECO:0000256" key="3">
    <source>
        <dbReference type="ARBA" id="ARBA00007786"/>
    </source>
</evidence>
<feature type="region of interest" description="Disordered" evidence="13">
    <location>
        <begin position="259"/>
        <end position="324"/>
    </location>
</feature>
<dbReference type="PANTHER" id="PTHR31707">
    <property type="entry name" value="PECTINESTERASE"/>
    <property type="match status" value="1"/>
</dbReference>
<evidence type="ECO:0000256" key="6">
    <source>
        <dbReference type="ARBA" id="ARBA00023085"/>
    </source>
</evidence>
<comment type="similarity">
    <text evidence="2">In the N-terminal section; belongs to the PMEI family.</text>
</comment>
<dbReference type="GO" id="GO:0030599">
    <property type="term" value="F:pectinesterase activity"/>
    <property type="evidence" value="ECO:0007669"/>
    <property type="project" value="UniProtKB-EC"/>
</dbReference>
<feature type="active site" evidence="11">
    <location>
        <position position="1127"/>
    </location>
</feature>
<keyword evidence="6" id="KW-0063">Aspartyl esterase</keyword>
<dbReference type="Gene3D" id="1.20.140.40">
    <property type="entry name" value="Invertase/pectin methylesterase inhibitor family protein"/>
    <property type="match status" value="2"/>
</dbReference>
<evidence type="ECO:0000256" key="10">
    <source>
        <dbReference type="ARBA" id="ARBA00057335"/>
    </source>
</evidence>
<feature type="region of interest" description="Disordered" evidence="13">
    <location>
        <begin position="739"/>
        <end position="772"/>
    </location>
</feature>
<dbReference type="InterPro" id="IPR018040">
    <property type="entry name" value="Pectinesterase_Tyr_AS"/>
</dbReference>